<dbReference type="EMBL" id="CVRI01000067">
    <property type="protein sequence ID" value="CRL06804.1"/>
    <property type="molecule type" value="Genomic_DNA"/>
</dbReference>
<dbReference type="AlphaFoldDB" id="A0A1J1J4S0"/>
<dbReference type="CDD" id="cd00190">
    <property type="entry name" value="Tryp_SPc"/>
    <property type="match status" value="1"/>
</dbReference>
<dbReference type="PANTHER" id="PTHR24260">
    <property type="match status" value="1"/>
</dbReference>
<dbReference type="Proteomes" id="UP000183832">
    <property type="component" value="Unassembled WGS sequence"/>
</dbReference>
<dbReference type="SUPFAM" id="SSF50494">
    <property type="entry name" value="Trypsin-like serine proteases"/>
    <property type="match status" value="1"/>
</dbReference>
<sequence>MKTIFIIFFVYFPHFAHSSPTKPQFRVIGGVEVLSANAFPYQSVIFARFDYGSSLSSGSILSEKFIITCAHCIINSKNVSIFYGSDNLSDLDYTRNQIVLSENYVIHPGYSPFVNDIALISLNKGIHFDETVQPLRLPNQYEVDIDYTTKALQLASWGVYSNANTFSISLRSASMEVISNSECSEIIPANLVTSKVLCSKTSHCSGDSGSTLVERTDDNDYLAVGIASFGLGMCEEGKVNPSVYMRIASYLDFIAEIINPISS</sequence>
<dbReference type="GO" id="GO:0006508">
    <property type="term" value="P:proteolysis"/>
    <property type="evidence" value="ECO:0007669"/>
    <property type="project" value="InterPro"/>
</dbReference>
<evidence type="ECO:0000256" key="2">
    <source>
        <dbReference type="SAM" id="SignalP"/>
    </source>
</evidence>
<dbReference type="PANTHER" id="PTHR24260:SF148">
    <property type="entry name" value="IP09309P-RELATED"/>
    <property type="match status" value="1"/>
</dbReference>
<proteinExistence type="inferred from homology"/>
<evidence type="ECO:0000259" key="3">
    <source>
        <dbReference type="PROSITE" id="PS50240"/>
    </source>
</evidence>
<dbReference type="PROSITE" id="PS50240">
    <property type="entry name" value="TRYPSIN_DOM"/>
    <property type="match status" value="1"/>
</dbReference>
<dbReference type="SMART" id="SM00020">
    <property type="entry name" value="Tryp_SPc"/>
    <property type="match status" value="1"/>
</dbReference>
<dbReference type="Pfam" id="PF00089">
    <property type="entry name" value="Trypsin"/>
    <property type="match status" value="1"/>
</dbReference>
<feature type="signal peptide" evidence="2">
    <location>
        <begin position="1"/>
        <end position="18"/>
    </location>
</feature>
<dbReference type="InterPro" id="IPR001254">
    <property type="entry name" value="Trypsin_dom"/>
</dbReference>
<keyword evidence="5" id="KW-1185">Reference proteome</keyword>
<accession>A0A1J1J4S0</accession>
<comment type="similarity">
    <text evidence="1">Belongs to the peptidase S1 family. CLIP subfamily.</text>
</comment>
<reference evidence="4 5" key="1">
    <citation type="submission" date="2015-04" db="EMBL/GenBank/DDBJ databases">
        <authorList>
            <person name="Syromyatnikov M.Y."/>
            <person name="Popov V.N."/>
        </authorList>
    </citation>
    <scope>NUCLEOTIDE SEQUENCE [LARGE SCALE GENOMIC DNA]</scope>
</reference>
<dbReference type="Gene3D" id="2.40.10.10">
    <property type="entry name" value="Trypsin-like serine proteases"/>
    <property type="match status" value="1"/>
</dbReference>
<feature type="chain" id="PRO_5013063036" evidence="2">
    <location>
        <begin position="19"/>
        <end position="263"/>
    </location>
</feature>
<organism evidence="4 5">
    <name type="scientific">Clunio marinus</name>
    <dbReference type="NCBI Taxonomy" id="568069"/>
    <lineage>
        <taxon>Eukaryota</taxon>
        <taxon>Metazoa</taxon>
        <taxon>Ecdysozoa</taxon>
        <taxon>Arthropoda</taxon>
        <taxon>Hexapoda</taxon>
        <taxon>Insecta</taxon>
        <taxon>Pterygota</taxon>
        <taxon>Neoptera</taxon>
        <taxon>Endopterygota</taxon>
        <taxon>Diptera</taxon>
        <taxon>Nematocera</taxon>
        <taxon>Chironomoidea</taxon>
        <taxon>Chironomidae</taxon>
        <taxon>Clunio</taxon>
    </lineage>
</organism>
<evidence type="ECO:0000313" key="4">
    <source>
        <dbReference type="EMBL" id="CRL06804.1"/>
    </source>
</evidence>
<gene>
    <name evidence="4" type="primary">similar to Chymotrypsin</name>
    <name evidence="4" type="ORF">CLUMA_CG019795</name>
</gene>
<dbReference type="GO" id="GO:0004252">
    <property type="term" value="F:serine-type endopeptidase activity"/>
    <property type="evidence" value="ECO:0007669"/>
    <property type="project" value="InterPro"/>
</dbReference>
<dbReference type="PRINTS" id="PR00722">
    <property type="entry name" value="CHYMOTRYPSIN"/>
</dbReference>
<dbReference type="OrthoDB" id="6755574at2759"/>
<dbReference type="STRING" id="568069.A0A1J1J4S0"/>
<evidence type="ECO:0000313" key="5">
    <source>
        <dbReference type="Proteomes" id="UP000183832"/>
    </source>
</evidence>
<protein>
    <submittedName>
        <fullName evidence="4">CLUMA_CG019795, isoform A</fullName>
    </submittedName>
</protein>
<evidence type="ECO:0000256" key="1">
    <source>
        <dbReference type="ARBA" id="ARBA00024195"/>
    </source>
</evidence>
<dbReference type="InterPro" id="IPR051333">
    <property type="entry name" value="CLIP_Serine_Protease"/>
</dbReference>
<dbReference type="InterPro" id="IPR043504">
    <property type="entry name" value="Peptidase_S1_PA_chymotrypsin"/>
</dbReference>
<name>A0A1J1J4S0_9DIPT</name>
<dbReference type="InterPro" id="IPR001314">
    <property type="entry name" value="Peptidase_S1A"/>
</dbReference>
<keyword evidence="2" id="KW-0732">Signal</keyword>
<dbReference type="InterPro" id="IPR009003">
    <property type="entry name" value="Peptidase_S1_PA"/>
</dbReference>
<feature type="domain" description="Peptidase S1" evidence="3">
    <location>
        <begin position="27"/>
        <end position="259"/>
    </location>
</feature>